<evidence type="ECO:0000259" key="1">
    <source>
        <dbReference type="Pfam" id="PF02557"/>
    </source>
</evidence>
<dbReference type="GO" id="GO:0008233">
    <property type="term" value="F:peptidase activity"/>
    <property type="evidence" value="ECO:0007669"/>
    <property type="project" value="InterPro"/>
</dbReference>
<dbReference type="InterPro" id="IPR052179">
    <property type="entry name" value="DD-CPase-like"/>
</dbReference>
<dbReference type="SUPFAM" id="SSF55166">
    <property type="entry name" value="Hedgehog/DD-peptidase"/>
    <property type="match status" value="1"/>
</dbReference>
<evidence type="ECO:0000313" key="2">
    <source>
        <dbReference type="EMBL" id="RZO77544.1"/>
    </source>
</evidence>
<dbReference type="PANTHER" id="PTHR34385">
    <property type="entry name" value="D-ALANYL-D-ALANINE CARBOXYPEPTIDASE"/>
    <property type="match status" value="1"/>
</dbReference>
<gene>
    <name evidence="2" type="ORF">EVA68_01470</name>
</gene>
<dbReference type="AlphaFoldDB" id="A0A520S525"/>
<feature type="domain" description="D-alanyl-D-alanine carboxypeptidase-like core" evidence="1">
    <location>
        <begin position="212"/>
        <end position="320"/>
    </location>
</feature>
<organism evidence="2 3">
    <name type="scientific">OM182 bacterium</name>
    <dbReference type="NCBI Taxonomy" id="2510334"/>
    <lineage>
        <taxon>Bacteria</taxon>
        <taxon>Pseudomonadati</taxon>
        <taxon>Pseudomonadota</taxon>
        <taxon>Gammaproteobacteria</taxon>
        <taxon>OMG group</taxon>
        <taxon>OM182 clade</taxon>
    </lineage>
</organism>
<dbReference type="Pfam" id="PF02557">
    <property type="entry name" value="VanY"/>
    <property type="match status" value="1"/>
</dbReference>
<name>A0A520S525_9GAMM</name>
<dbReference type="GO" id="GO:0006508">
    <property type="term" value="P:proteolysis"/>
    <property type="evidence" value="ECO:0007669"/>
    <property type="project" value="InterPro"/>
</dbReference>
<proteinExistence type="predicted"/>
<protein>
    <submittedName>
        <fullName evidence="2">Peptidase M15</fullName>
    </submittedName>
</protein>
<evidence type="ECO:0000313" key="3">
    <source>
        <dbReference type="Proteomes" id="UP000316199"/>
    </source>
</evidence>
<accession>A0A520S525</accession>
<dbReference type="EMBL" id="SHAG01000002">
    <property type="protein sequence ID" value="RZO77544.1"/>
    <property type="molecule type" value="Genomic_DNA"/>
</dbReference>
<dbReference type="PANTHER" id="PTHR34385:SF1">
    <property type="entry name" value="PEPTIDOGLYCAN L-ALANYL-D-GLUTAMATE ENDOPEPTIDASE CWLK"/>
    <property type="match status" value="1"/>
</dbReference>
<sequence length="323" mass="36408">MKRRDLLKIFSASSVAAIGGHMTVQSHIPKSLPMVLANTYEDIDTTALELAQSIQHMSTAAPDKVAFLRAFEQQTKPILADSNHLKKYLQKMENFENSHHEDVYLTPNQNALLGSVFRRMDRVQNVVGHGNFNVLGFDHALKLGKRYSSVGEFPNVEKEFLEELFAKNPRGYGFYGDKVITNLTFKIAEKEVKKIPRTGHFLYRGEAEALYSQVKKDLGDKVFLTSGIRSVVKQTHLFLAKTIQSKGNLSRASRSLAPPGHSYHGIGDFDVGKVGFGAKNFTEDFASTDEFKKLVDLGYVDMRYPKHNLLGVRYEPWHIKVVT</sequence>
<dbReference type="InterPro" id="IPR009045">
    <property type="entry name" value="Zn_M74/Hedgehog-like"/>
</dbReference>
<reference evidence="2 3" key="1">
    <citation type="submission" date="2019-02" db="EMBL/GenBank/DDBJ databases">
        <title>Prokaryotic population dynamics and viral predation in marine succession experiment using metagenomics: the confinement effect.</title>
        <authorList>
            <person name="Haro-Moreno J.M."/>
            <person name="Rodriguez-Valera F."/>
            <person name="Lopez-Perez M."/>
        </authorList>
    </citation>
    <scope>NUCLEOTIDE SEQUENCE [LARGE SCALE GENOMIC DNA]</scope>
    <source>
        <strain evidence="2">MED-G157</strain>
    </source>
</reference>
<dbReference type="InterPro" id="IPR003709">
    <property type="entry name" value="VanY-like_core_dom"/>
</dbReference>
<comment type="caution">
    <text evidence="2">The sequence shown here is derived from an EMBL/GenBank/DDBJ whole genome shotgun (WGS) entry which is preliminary data.</text>
</comment>
<dbReference type="Gene3D" id="3.30.1380.10">
    <property type="match status" value="1"/>
</dbReference>
<dbReference type="CDD" id="cd14814">
    <property type="entry name" value="Peptidase_M15"/>
    <property type="match status" value="1"/>
</dbReference>
<dbReference type="Proteomes" id="UP000316199">
    <property type="component" value="Unassembled WGS sequence"/>
</dbReference>